<dbReference type="Proteomes" id="UP000265354">
    <property type="component" value="Unassembled WGS sequence"/>
</dbReference>
<dbReference type="KEGG" id="sspo:DDQ41_06070"/>
<gene>
    <name evidence="2" type="ORF">DDQ41_06070</name>
    <name evidence="3" type="ORF">SSP531S_15710</name>
</gene>
<dbReference type="AlphaFoldDB" id="A0A2S1Z8S8"/>
<feature type="region of interest" description="Disordered" evidence="1">
    <location>
        <begin position="100"/>
        <end position="148"/>
    </location>
</feature>
<accession>A0A2S1Z8S8</accession>
<proteinExistence type="predicted"/>
<evidence type="ECO:0000256" key="1">
    <source>
        <dbReference type="SAM" id="MobiDB-lite"/>
    </source>
</evidence>
<name>A0A2S1Z8S8_9ACTN</name>
<keyword evidence="4" id="KW-1185">Reference proteome</keyword>
<dbReference type="EMBL" id="BGZL01000003">
    <property type="protein sequence ID" value="GBQ00161.1"/>
    <property type="molecule type" value="Genomic_DNA"/>
</dbReference>
<dbReference type="RefSeq" id="WP_109297566.1">
    <property type="nucleotide sequence ID" value="NZ_BGZL01000003.1"/>
</dbReference>
<dbReference type="Proteomes" id="UP000245051">
    <property type="component" value="Chromosome"/>
</dbReference>
<evidence type="ECO:0000313" key="2">
    <source>
        <dbReference type="EMBL" id="AWK12740.1"/>
    </source>
</evidence>
<organism evidence="3 5">
    <name type="scientific">Streptomyces spongiicola</name>
    <dbReference type="NCBI Taxonomy" id="1690221"/>
    <lineage>
        <taxon>Bacteria</taxon>
        <taxon>Bacillati</taxon>
        <taxon>Actinomycetota</taxon>
        <taxon>Actinomycetes</taxon>
        <taxon>Kitasatosporales</taxon>
        <taxon>Streptomycetaceae</taxon>
        <taxon>Streptomyces</taxon>
    </lineage>
</organism>
<dbReference type="EMBL" id="CP029254">
    <property type="protein sequence ID" value="AWK12740.1"/>
    <property type="molecule type" value="Genomic_DNA"/>
</dbReference>
<evidence type="ECO:0000313" key="5">
    <source>
        <dbReference type="Proteomes" id="UP000265354"/>
    </source>
</evidence>
<sequence>MDPISIGLLAALAGGVGGELGRQAWAGLSALVRQPFRRGRDGADAPQVSTGELELAALSRAPDDQARARALSAALAARSALDPDFGARLRQWHEGARLIPEEDGGVHNSISGGNQYGPVLQGRDFSGLSFSTPPPPPAAPEGGTPAAR</sequence>
<reference evidence="3 5" key="2">
    <citation type="submission" date="2018-07" db="EMBL/GenBank/DDBJ databases">
        <title>Whole Genome Shotgun Sequence of Streptomyces spongiicola strain 531S.</title>
        <authorList>
            <person name="Dohra H."/>
            <person name="Kodani S."/>
        </authorList>
    </citation>
    <scope>NUCLEOTIDE SEQUENCE [LARGE SCALE GENOMIC DNA]</scope>
    <source>
        <strain evidence="3 5">531S</strain>
    </source>
</reference>
<evidence type="ECO:0000313" key="3">
    <source>
        <dbReference type="EMBL" id="GBQ00161.1"/>
    </source>
</evidence>
<dbReference type="OrthoDB" id="4334952at2"/>
<evidence type="ECO:0000313" key="4">
    <source>
        <dbReference type="Proteomes" id="UP000245051"/>
    </source>
</evidence>
<protein>
    <submittedName>
        <fullName evidence="3">Uncharacterized protein</fullName>
    </submittedName>
</protein>
<reference evidence="2 4" key="1">
    <citation type="submission" date="2018-05" db="EMBL/GenBank/DDBJ databases">
        <title>Complete genome sequence of the Type Strain of Streptomyces spongiicola HNM0071, the producer of staurosporine.</title>
        <authorList>
            <person name="Zhou S."/>
            <person name="Huang X."/>
        </authorList>
    </citation>
    <scope>NUCLEOTIDE SEQUENCE [LARGE SCALE GENOMIC DNA]</scope>
    <source>
        <strain evidence="2 4">HNM0071</strain>
    </source>
</reference>